<dbReference type="PRINTS" id="PR00507">
    <property type="entry name" value="N12N6MTFRASE"/>
</dbReference>
<dbReference type="GO" id="GO:0009007">
    <property type="term" value="F:site-specific DNA-methyltransferase (adenine-specific) activity"/>
    <property type="evidence" value="ECO:0007669"/>
    <property type="project" value="UniProtKB-EC"/>
</dbReference>
<dbReference type="InterPro" id="IPR002052">
    <property type="entry name" value="DNA_methylase_N6_adenine_CS"/>
</dbReference>
<reference evidence="7 8" key="1">
    <citation type="submission" date="2015-09" db="EMBL/GenBank/DDBJ databases">
        <authorList>
            <person name="Jackson K.R."/>
            <person name="Lunt B.L."/>
            <person name="Fisher J.N.B."/>
            <person name="Gardner A.V."/>
            <person name="Bailey M.E."/>
            <person name="Deus L.M."/>
            <person name="Earl A.S."/>
            <person name="Gibby P.D."/>
            <person name="Hartmann K.A."/>
            <person name="Liu J.E."/>
            <person name="Manci A.M."/>
            <person name="Nielsen D.A."/>
            <person name="Solomon M.B."/>
            <person name="Breakwell D.P."/>
            <person name="Burnett S.H."/>
            <person name="Grose J.H."/>
        </authorList>
    </citation>
    <scope>NUCLEOTIDE SEQUENCE [LARGE SCALE GENOMIC DNA]</scope>
    <source>
        <strain evidence="7 8">KCOM 1279</strain>
    </source>
</reference>
<evidence type="ECO:0000313" key="7">
    <source>
        <dbReference type="EMBL" id="ALF17824.1"/>
    </source>
</evidence>
<proteinExistence type="predicted"/>
<dbReference type="GO" id="GO:0032259">
    <property type="term" value="P:methylation"/>
    <property type="evidence" value="ECO:0007669"/>
    <property type="project" value="UniProtKB-KW"/>
</dbReference>
<name>A0A0M4RF88_9FUSO</name>
<keyword evidence="4" id="KW-0949">S-adenosyl-L-methionine</keyword>
<comment type="catalytic activity">
    <reaction evidence="5">
        <text>a 2'-deoxyadenosine in DNA + S-adenosyl-L-methionine = an N(6)-methyl-2'-deoxyadenosine in DNA + S-adenosyl-L-homocysteine + H(+)</text>
        <dbReference type="Rhea" id="RHEA:15197"/>
        <dbReference type="Rhea" id="RHEA-COMP:12418"/>
        <dbReference type="Rhea" id="RHEA-COMP:12419"/>
        <dbReference type="ChEBI" id="CHEBI:15378"/>
        <dbReference type="ChEBI" id="CHEBI:57856"/>
        <dbReference type="ChEBI" id="CHEBI:59789"/>
        <dbReference type="ChEBI" id="CHEBI:90615"/>
        <dbReference type="ChEBI" id="CHEBI:90616"/>
        <dbReference type="EC" id="2.1.1.72"/>
    </reaction>
</comment>
<evidence type="ECO:0000313" key="8">
    <source>
        <dbReference type="Proteomes" id="UP000063147"/>
    </source>
</evidence>
<dbReference type="SUPFAM" id="SSF53335">
    <property type="entry name" value="S-adenosyl-L-methionine-dependent methyltransferases"/>
    <property type="match status" value="1"/>
</dbReference>
<organism evidence="7">
    <name type="scientific">Fusobacterium animalis</name>
    <dbReference type="NCBI Taxonomy" id="76859"/>
    <lineage>
        <taxon>Bacteria</taxon>
        <taxon>Fusobacteriati</taxon>
        <taxon>Fusobacteriota</taxon>
        <taxon>Fusobacteriia</taxon>
        <taxon>Fusobacteriales</taxon>
        <taxon>Fusobacteriaceae</taxon>
        <taxon>Fusobacterium</taxon>
    </lineage>
</organism>
<evidence type="ECO:0000256" key="4">
    <source>
        <dbReference type="ARBA" id="ARBA00022691"/>
    </source>
</evidence>
<dbReference type="InterPro" id="IPR011639">
    <property type="entry name" value="MethylTrfase_TaqI-like_dom"/>
</dbReference>
<dbReference type="EMBL" id="CP012713">
    <property type="protein sequence ID" value="ALF17824.1"/>
    <property type="molecule type" value="Genomic_DNA"/>
</dbReference>
<dbReference type="Gene3D" id="3.40.50.150">
    <property type="entry name" value="Vaccinia Virus protein VP39"/>
    <property type="match status" value="1"/>
</dbReference>
<dbReference type="GO" id="GO:0003676">
    <property type="term" value="F:nucleic acid binding"/>
    <property type="evidence" value="ECO:0007669"/>
    <property type="project" value="InterPro"/>
</dbReference>
<keyword evidence="2" id="KW-0489">Methyltransferase</keyword>
<dbReference type="InterPro" id="IPR029063">
    <property type="entry name" value="SAM-dependent_MTases_sf"/>
</dbReference>
<dbReference type="RefSeq" id="WP_060676204.1">
    <property type="nucleotide sequence ID" value="NZ_CP012713.1"/>
</dbReference>
<evidence type="ECO:0000256" key="3">
    <source>
        <dbReference type="ARBA" id="ARBA00022679"/>
    </source>
</evidence>
<dbReference type="OrthoDB" id="32195at2"/>
<dbReference type="AlphaFoldDB" id="A0A0M4RF88"/>
<gene>
    <name evidence="7" type="ORF">RN98_06425</name>
</gene>
<evidence type="ECO:0000256" key="5">
    <source>
        <dbReference type="ARBA" id="ARBA00047942"/>
    </source>
</evidence>
<dbReference type="GO" id="GO:0006304">
    <property type="term" value="P:DNA modification"/>
    <property type="evidence" value="ECO:0007669"/>
    <property type="project" value="InterPro"/>
</dbReference>
<sequence>MKSIESIIKKLGYANSESLIYLQNINKCADLSWHDKRILKILSPYAIYIVDKKPLVLFFDDLENKEDIFFHTKVWNAQIPIIISDEGNIIKIYSGKSTNLDNKKNIRLKDIISYNIENCDENNSFSYWNITNSLSLDEYKNNINDRNLNRFLIENLRYITQKLKYKYQVSFSNKLMLRILFIRYLIDRGVNIGYLGLNDNIKDSQKKFLDIVKNKEKFFKLIKYLKEKFNGNLFEIDYQQEEKEINEDVLNMLCDFLTANKEMGNAQLSLFPFYDFNIIPIELISSIYEILLGKEKKNNDKAFYTPEYLVEYIVDRTVGKYLIKNNSCKVLDPSCGSGIFLVKSLQKVLEKNINDNGYIENKNIISELVGKNIYGIDYNEESVDVTIFSIYITLFDYQDPKKLEEFKLPLLKNKNIIFGDFFDDNKIISIKDINFNFILGNPPWGHVEQKLYKQYCKNKNMSPQNGEISVAFLLKVQDIANIDTECSLIVPSKLLYKGKKPSIILRKNLLTNTQINQIMEISSLRKQIFKGAIAPATIISFNCKKNSLEHKIEYISLKPNKISNLYGIIMIEPDDIKYVKQELLLENDFLWKILVYGGYWDFELISNIFKKFDTIKKIILKYHLMMTKGLQDNDGDKKDASHFIGKKILDSNKAINHFYLNKEEYTLFDKNEIHRIRDNRIFEGPYVLFKKGIEARNYSIKAVYTEENYLYRESINSIKGTKNDKNILLNICGLLNSSLFSYFNLMLGSSVGIEREQIFLGELEKYPYSYSQKLVEMVEKIQQTNSEEAFNKIKLELDKYVIDMFGFQQEDKYFIDYATSIQIPLISGTYQEKKCDRKTLKDYINIFLNIWSRQFNGSGVYLAVNIYPNIKNKFTAIQIKFSFKIQDTLIKFVNTTDINIDLLTKFMIYKFNDHFYQTKDIIEFLEDSFIIVKPIEIKNWHPAKAVKDAYKVLNAILLEKEDCLK</sequence>
<dbReference type="EC" id="2.1.1.72" evidence="1"/>
<protein>
    <recommendedName>
        <fullName evidence="1">site-specific DNA-methyltransferase (adenine-specific)</fullName>
        <ecNumber evidence="1">2.1.1.72</ecNumber>
    </recommendedName>
</protein>
<dbReference type="PROSITE" id="PS00092">
    <property type="entry name" value="N6_MTASE"/>
    <property type="match status" value="1"/>
</dbReference>
<evidence type="ECO:0000256" key="2">
    <source>
        <dbReference type="ARBA" id="ARBA00022603"/>
    </source>
</evidence>
<evidence type="ECO:0000256" key="1">
    <source>
        <dbReference type="ARBA" id="ARBA00011900"/>
    </source>
</evidence>
<dbReference type="PANTHER" id="PTHR33841:SF1">
    <property type="entry name" value="DNA METHYLTRANSFERASE A"/>
    <property type="match status" value="1"/>
</dbReference>
<dbReference type="PANTHER" id="PTHR33841">
    <property type="entry name" value="DNA METHYLTRANSFERASE YEEA-RELATED"/>
    <property type="match status" value="1"/>
</dbReference>
<accession>A0A0M4RF88</accession>
<dbReference type="Pfam" id="PF07669">
    <property type="entry name" value="Eco57I"/>
    <property type="match status" value="1"/>
</dbReference>
<evidence type="ECO:0000259" key="6">
    <source>
        <dbReference type="Pfam" id="PF07669"/>
    </source>
</evidence>
<dbReference type="Proteomes" id="UP000063147">
    <property type="component" value="Chromosome"/>
</dbReference>
<feature type="domain" description="Type II methyltransferase M.TaqI-like" evidence="6">
    <location>
        <begin position="371"/>
        <end position="523"/>
    </location>
</feature>
<keyword evidence="3" id="KW-0808">Transferase</keyword>
<dbReference type="InterPro" id="IPR050953">
    <property type="entry name" value="N4_N6_ade-DNA_methylase"/>
</dbReference>
<dbReference type="PATRIC" id="fig|76859.3.peg.1289"/>